<dbReference type="Gene3D" id="2.60.40.2030">
    <property type="match status" value="1"/>
</dbReference>
<dbReference type="AlphaFoldDB" id="A0A3P8KTE9"/>
<protein>
    <submittedName>
        <fullName evidence="1">Uncharacterized protein</fullName>
    </submittedName>
</protein>
<dbReference type="InterPro" id="IPR038081">
    <property type="entry name" value="CalX-like_sf"/>
</dbReference>
<gene>
    <name evidence="1" type="ORF">SMTD_LOCUS21595</name>
</gene>
<evidence type="ECO:0000313" key="1">
    <source>
        <dbReference type="EMBL" id="VDP85233.1"/>
    </source>
</evidence>
<name>A0A3P8KTE9_9TREM</name>
<organism evidence="1 2">
    <name type="scientific">Schistosoma mattheei</name>
    <dbReference type="NCBI Taxonomy" id="31246"/>
    <lineage>
        <taxon>Eukaryota</taxon>
        <taxon>Metazoa</taxon>
        <taxon>Spiralia</taxon>
        <taxon>Lophotrochozoa</taxon>
        <taxon>Platyhelminthes</taxon>
        <taxon>Trematoda</taxon>
        <taxon>Digenea</taxon>
        <taxon>Strigeidida</taxon>
        <taxon>Schistosomatoidea</taxon>
        <taxon>Schistosomatidae</taxon>
        <taxon>Schistosoma</taxon>
    </lineage>
</organism>
<reference evidence="1 2" key="1">
    <citation type="submission" date="2018-11" db="EMBL/GenBank/DDBJ databases">
        <authorList>
            <consortium name="Pathogen Informatics"/>
        </authorList>
    </citation>
    <scope>NUCLEOTIDE SEQUENCE [LARGE SCALE GENOMIC DNA]</scope>
    <source>
        <strain>Denwood</strain>
        <strain evidence="2">Zambia</strain>
    </source>
</reference>
<dbReference type="Proteomes" id="UP000269396">
    <property type="component" value="Unassembled WGS sequence"/>
</dbReference>
<proteinExistence type="predicted"/>
<accession>A0A3P8KTE9</accession>
<keyword evidence="2" id="KW-1185">Reference proteome</keyword>
<sequence>MELSWITLGFDHKVYTICPERGILTLTVIRKGTNQALQSTLTDVYVGLSSDTAIEGKDFSLHSQKLVVFHKGIYMHKYENEQHI</sequence>
<evidence type="ECO:0000313" key="2">
    <source>
        <dbReference type="Proteomes" id="UP000269396"/>
    </source>
</evidence>
<dbReference type="EMBL" id="UZAL01047817">
    <property type="protein sequence ID" value="VDP85233.1"/>
    <property type="molecule type" value="Genomic_DNA"/>
</dbReference>